<feature type="DNA-binding region" description="Fork-head" evidence="8">
    <location>
        <begin position="1"/>
        <end position="45"/>
    </location>
</feature>
<evidence type="ECO:0000259" key="10">
    <source>
        <dbReference type="PROSITE" id="PS50039"/>
    </source>
</evidence>
<dbReference type="GO" id="GO:0000981">
    <property type="term" value="F:DNA-binding transcription factor activity, RNA polymerase II-specific"/>
    <property type="evidence" value="ECO:0007669"/>
    <property type="project" value="TreeGrafter"/>
</dbReference>
<name>A0A444UZF9_ACIRT</name>
<feature type="region of interest" description="Disordered" evidence="9">
    <location>
        <begin position="131"/>
        <end position="164"/>
    </location>
</feature>
<dbReference type="InterPro" id="IPR032067">
    <property type="entry name" value="FOXO-TAD"/>
</dbReference>
<keyword evidence="12" id="KW-1185">Reference proteome</keyword>
<evidence type="ECO:0000313" key="12">
    <source>
        <dbReference type="Proteomes" id="UP000289886"/>
    </source>
</evidence>
<dbReference type="PANTHER" id="PTHR45767:SF5">
    <property type="entry name" value="FORKHEAD BOX PROTEIN O6"/>
    <property type="match status" value="1"/>
</dbReference>
<dbReference type="AlphaFoldDB" id="A0A444UZF9"/>
<dbReference type="PANTHER" id="PTHR45767">
    <property type="entry name" value="FORKHEAD BOX PROTEIN O"/>
    <property type="match status" value="1"/>
</dbReference>
<comment type="subcellular location">
    <subcellularLocation>
        <location evidence="2">Cytoplasm</location>
    </subcellularLocation>
    <subcellularLocation>
        <location evidence="1 8">Nucleus</location>
    </subcellularLocation>
</comment>
<reference evidence="11 12" key="1">
    <citation type="submission" date="2019-01" db="EMBL/GenBank/DDBJ databases">
        <title>Draft Genome and Complete Hox-Cluster Characterization of the Sterlet Sturgeon (Acipenser ruthenus).</title>
        <authorList>
            <person name="Wei Q."/>
        </authorList>
    </citation>
    <scope>NUCLEOTIDE SEQUENCE [LARGE SCALE GENOMIC DNA]</scope>
    <source>
        <strain evidence="11">WHYD16114868_AA</strain>
        <tissue evidence="11">Blood</tissue>
    </source>
</reference>
<keyword evidence="6" id="KW-0804">Transcription</keyword>
<dbReference type="Pfam" id="PF00250">
    <property type="entry name" value="Forkhead"/>
    <property type="match status" value="1"/>
</dbReference>
<dbReference type="PROSITE" id="PS50039">
    <property type="entry name" value="FORK_HEAD_3"/>
    <property type="match status" value="1"/>
</dbReference>
<dbReference type="SUPFAM" id="SSF46785">
    <property type="entry name" value="Winged helix' DNA-binding domain"/>
    <property type="match status" value="1"/>
</dbReference>
<feature type="domain" description="Fork-head" evidence="10">
    <location>
        <begin position="1"/>
        <end position="45"/>
    </location>
</feature>
<proteinExistence type="predicted"/>
<keyword evidence="5 8" id="KW-0238">DNA-binding</keyword>
<dbReference type="Pfam" id="PF16675">
    <property type="entry name" value="FOXO_KIX_bdg"/>
    <property type="match status" value="1"/>
</dbReference>
<accession>A0A444UZF9</accession>
<sequence>QNSIRHNLSLHTRFIRVQNEGTGKSSWWMLNPDGGKSGKAPRRRAVSMDNNSKFLKSKGRASKKKAAAVAASAQEGPEESPGRGAGGAWSPAGGGGVVAGGVGEEFDAWTDIRSRASSSASTLSSRLSPILAADDDLEPEDGPSCSASPRMYPSPSSTLSPNVGTGGRCPVELPQLADLTGAINLNENLNGLLEHRQDSYAPSHQQMKQRASGFPFHGSKCAGTPSSAGTYCGTIYSQSSMGMLRHSPMQTIQENKPTTFQAAVGSHYPSSTSLQDLLTSTQQYRAKALMLSHEVNSLMPNPAVGVTSHAHSHSHSHSHSHRPTLCSSSSGSISRGLSNGGGLMQAYNNTNNSLKVGGMYPSSNHSHLPTSTALPPNPAGLLGAPLDTCHLATAPHQRPHPGQPYPIHSHHQGMVDSIHGPYHPHPHPQGNYHYHSHLHHHYPPERLPADLDLDMFHGSLDCDVESIILNDFMDSSEEIDFNFDCALSQGNMGMAMGMGNLPGTPQTHNNQSWVPG</sequence>
<protein>
    <submittedName>
        <fullName evidence="11">Forkhead box protein O3</fullName>
    </submittedName>
</protein>
<evidence type="ECO:0000256" key="8">
    <source>
        <dbReference type="PROSITE-ProRule" id="PRU00089"/>
    </source>
</evidence>
<dbReference type="GO" id="GO:0005634">
    <property type="term" value="C:nucleus"/>
    <property type="evidence" value="ECO:0007669"/>
    <property type="project" value="UniProtKB-SubCell"/>
</dbReference>
<feature type="compositionally biased region" description="Basic residues" evidence="9">
    <location>
        <begin position="310"/>
        <end position="322"/>
    </location>
</feature>
<evidence type="ECO:0000256" key="4">
    <source>
        <dbReference type="ARBA" id="ARBA00023015"/>
    </source>
</evidence>
<feature type="compositionally biased region" description="Basic residues" evidence="9">
    <location>
        <begin position="55"/>
        <end position="66"/>
    </location>
</feature>
<evidence type="ECO:0000256" key="9">
    <source>
        <dbReference type="SAM" id="MobiDB-lite"/>
    </source>
</evidence>
<gene>
    <name evidence="11" type="ORF">EOD39_18937</name>
</gene>
<evidence type="ECO:0000256" key="7">
    <source>
        <dbReference type="ARBA" id="ARBA00023242"/>
    </source>
</evidence>
<dbReference type="Pfam" id="PF16676">
    <property type="entry name" value="FOXO-TAD"/>
    <property type="match status" value="1"/>
</dbReference>
<dbReference type="InterPro" id="IPR036388">
    <property type="entry name" value="WH-like_DNA-bd_sf"/>
</dbReference>
<keyword evidence="3" id="KW-0963">Cytoplasm</keyword>
<dbReference type="GO" id="GO:0000978">
    <property type="term" value="F:RNA polymerase II cis-regulatory region sequence-specific DNA binding"/>
    <property type="evidence" value="ECO:0007669"/>
    <property type="project" value="TreeGrafter"/>
</dbReference>
<feature type="region of interest" description="Disordered" evidence="9">
    <location>
        <begin position="26"/>
        <end position="97"/>
    </location>
</feature>
<dbReference type="GO" id="GO:0005737">
    <property type="term" value="C:cytoplasm"/>
    <property type="evidence" value="ECO:0007669"/>
    <property type="project" value="UniProtKB-SubCell"/>
</dbReference>
<evidence type="ECO:0000313" key="11">
    <source>
        <dbReference type="EMBL" id="RXM93567.1"/>
    </source>
</evidence>
<dbReference type="InterPro" id="IPR036390">
    <property type="entry name" value="WH_DNA-bd_sf"/>
</dbReference>
<evidence type="ECO:0000256" key="1">
    <source>
        <dbReference type="ARBA" id="ARBA00004123"/>
    </source>
</evidence>
<evidence type="ECO:0000256" key="3">
    <source>
        <dbReference type="ARBA" id="ARBA00022490"/>
    </source>
</evidence>
<organism evidence="11 12">
    <name type="scientific">Acipenser ruthenus</name>
    <name type="common">Sterlet sturgeon</name>
    <dbReference type="NCBI Taxonomy" id="7906"/>
    <lineage>
        <taxon>Eukaryota</taxon>
        <taxon>Metazoa</taxon>
        <taxon>Chordata</taxon>
        <taxon>Craniata</taxon>
        <taxon>Vertebrata</taxon>
        <taxon>Euteleostomi</taxon>
        <taxon>Actinopterygii</taxon>
        <taxon>Chondrostei</taxon>
        <taxon>Acipenseriformes</taxon>
        <taxon>Acipenseridae</taxon>
        <taxon>Acipenser</taxon>
    </lineage>
</organism>
<dbReference type="InterPro" id="IPR001766">
    <property type="entry name" value="Fork_head_dom"/>
</dbReference>
<dbReference type="EMBL" id="SCEB01004403">
    <property type="protein sequence ID" value="RXM93567.1"/>
    <property type="molecule type" value="Genomic_DNA"/>
</dbReference>
<feature type="compositionally biased region" description="Polar residues" evidence="9">
    <location>
        <begin position="154"/>
        <end position="163"/>
    </location>
</feature>
<evidence type="ECO:0000256" key="6">
    <source>
        <dbReference type="ARBA" id="ARBA00023163"/>
    </source>
</evidence>
<feature type="region of interest" description="Disordered" evidence="9">
    <location>
        <begin position="306"/>
        <end position="334"/>
    </location>
</feature>
<keyword evidence="4" id="KW-0805">Transcription regulation</keyword>
<keyword evidence="7 8" id="KW-0539">Nucleus</keyword>
<dbReference type="Gene3D" id="6.10.250.1690">
    <property type="match status" value="1"/>
</dbReference>
<dbReference type="InterPro" id="IPR032068">
    <property type="entry name" value="FOXO_KIX-bd"/>
</dbReference>
<dbReference type="Gene3D" id="1.10.10.10">
    <property type="entry name" value="Winged helix-like DNA-binding domain superfamily/Winged helix DNA-binding domain"/>
    <property type="match status" value="1"/>
</dbReference>
<evidence type="ECO:0000256" key="2">
    <source>
        <dbReference type="ARBA" id="ARBA00004496"/>
    </source>
</evidence>
<comment type="caution">
    <text evidence="11">The sequence shown here is derived from an EMBL/GenBank/DDBJ whole genome shotgun (WGS) entry which is preliminary data.</text>
</comment>
<evidence type="ECO:0000256" key="5">
    <source>
        <dbReference type="ARBA" id="ARBA00023125"/>
    </source>
</evidence>
<feature type="non-terminal residue" evidence="11">
    <location>
        <position position="1"/>
    </location>
</feature>
<dbReference type="Proteomes" id="UP000289886">
    <property type="component" value="Unassembled WGS sequence"/>
</dbReference>
<feature type="compositionally biased region" description="Gly residues" evidence="9">
    <location>
        <begin position="83"/>
        <end position="97"/>
    </location>
</feature>